<dbReference type="InterPro" id="IPR050951">
    <property type="entry name" value="Retrovirus_Pol_polyprotein"/>
</dbReference>
<sequence>MRKLSGGYHFSNIDLDSAYNQIALGTISQKRRALSTHKGVLLQKRLPFGIKSAPGYFQQIMNQLQGDLPGVAIYFDDILISGNNRNNRVDNLRAVLQRLSLNGLRCNQENCEFAKPEISYLGFTLSANGISKGPKASAIEKMPEPKNLTQLKSFL</sequence>
<reference evidence="2 3" key="1">
    <citation type="journal article" date="2014" name="Genome Biol. Evol.">
        <title>The genome of the myxosporean Thelohanellus kitauei shows adaptations to nutrient acquisition within its fish host.</title>
        <authorList>
            <person name="Yang Y."/>
            <person name="Xiong J."/>
            <person name="Zhou Z."/>
            <person name="Huo F."/>
            <person name="Miao W."/>
            <person name="Ran C."/>
            <person name="Liu Y."/>
            <person name="Zhang J."/>
            <person name="Feng J."/>
            <person name="Wang M."/>
            <person name="Wang M."/>
            <person name="Wang L."/>
            <person name="Yao B."/>
        </authorList>
    </citation>
    <scope>NUCLEOTIDE SEQUENCE [LARGE SCALE GENOMIC DNA]</scope>
    <source>
        <strain evidence="2">Wuqing</strain>
    </source>
</reference>
<dbReference type="Gene3D" id="3.30.70.270">
    <property type="match status" value="1"/>
</dbReference>
<dbReference type="OMA" id="QENCEFA"/>
<dbReference type="EMBL" id="JWZT01001146">
    <property type="protein sequence ID" value="KII72661.1"/>
    <property type="molecule type" value="Genomic_DNA"/>
</dbReference>
<dbReference type="PANTHER" id="PTHR37984">
    <property type="entry name" value="PROTEIN CBG26694"/>
    <property type="match status" value="1"/>
</dbReference>
<protein>
    <submittedName>
        <fullName evidence="2">Retrovirus-related Pol polyprotein from transposon opus</fullName>
    </submittedName>
</protein>
<evidence type="ECO:0000313" key="2">
    <source>
        <dbReference type="EMBL" id="KII72661.1"/>
    </source>
</evidence>
<dbReference type="CDD" id="cd01647">
    <property type="entry name" value="RT_LTR"/>
    <property type="match status" value="1"/>
</dbReference>
<evidence type="ECO:0000259" key="1">
    <source>
        <dbReference type="PROSITE" id="PS50878"/>
    </source>
</evidence>
<dbReference type="PROSITE" id="PS50878">
    <property type="entry name" value="RT_POL"/>
    <property type="match status" value="1"/>
</dbReference>
<dbReference type="InterPro" id="IPR043502">
    <property type="entry name" value="DNA/RNA_pol_sf"/>
</dbReference>
<dbReference type="OrthoDB" id="6130485at2759"/>
<accession>A0A0C2MZC1</accession>
<dbReference type="AlphaFoldDB" id="A0A0C2MZC1"/>
<gene>
    <name evidence="2" type="ORF">RF11_15169</name>
</gene>
<dbReference type="InterPro" id="IPR000477">
    <property type="entry name" value="RT_dom"/>
</dbReference>
<dbReference type="Gene3D" id="3.10.10.10">
    <property type="entry name" value="HIV Type 1 Reverse Transcriptase, subunit A, domain 1"/>
    <property type="match status" value="1"/>
</dbReference>
<comment type="caution">
    <text evidence="2">The sequence shown here is derived from an EMBL/GenBank/DDBJ whole genome shotgun (WGS) entry which is preliminary data.</text>
</comment>
<organism evidence="2 3">
    <name type="scientific">Thelohanellus kitauei</name>
    <name type="common">Myxosporean</name>
    <dbReference type="NCBI Taxonomy" id="669202"/>
    <lineage>
        <taxon>Eukaryota</taxon>
        <taxon>Metazoa</taxon>
        <taxon>Cnidaria</taxon>
        <taxon>Myxozoa</taxon>
        <taxon>Myxosporea</taxon>
        <taxon>Bivalvulida</taxon>
        <taxon>Platysporina</taxon>
        <taxon>Myxobolidae</taxon>
        <taxon>Thelohanellus</taxon>
    </lineage>
</organism>
<dbReference type="PANTHER" id="PTHR37984:SF5">
    <property type="entry name" value="PROTEIN NYNRIN-LIKE"/>
    <property type="match status" value="1"/>
</dbReference>
<proteinExistence type="predicted"/>
<keyword evidence="3" id="KW-1185">Reference proteome</keyword>
<evidence type="ECO:0000313" key="3">
    <source>
        <dbReference type="Proteomes" id="UP000031668"/>
    </source>
</evidence>
<dbReference type="SUPFAM" id="SSF56672">
    <property type="entry name" value="DNA/RNA polymerases"/>
    <property type="match status" value="1"/>
</dbReference>
<dbReference type="Proteomes" id="UP000031668">
    <property type="component" value="Unassembled WGS sequence"/>
</dbReference>
<dbReference type="InterPro" id="IPR043128">
    <property type="entry name" value="Rev_trsase/Diguanyl_cyclase"/>
</dbReference>
<name>A0A0C2MZC1_THEKT</name>
<feature type="domain" description="Reverse transcriptase" evidence="1">
    <location>
        <begin position="1"/>
        <end position="125"/>
    </location>
</feature>
<dbReference type="Pfam" id="PF00078">
    <property type="entry name" value="RVT_1"/>
    <property type="match status" value="1"/>
</dbReference>